<dbReference type="Proteomes" id="UP000005824">
    <property type="component" value="Unassembled WGS sequence"/>
</dbReference>
<dbReference type="STRING" id="497964.CfE428DRAFT_1913"/>
<dbReference type="RefSeq" id="WP_006979238.1">
    <property type="nucleotide sequence ID" value="NZ_ABVL01000004.1"/>
</dbReference>
<dbReference type="InterPro" id="IPR045534">
    <property type="entry name" value="DUF6428"/>
</dbReference>
<comment type="caution">
    <text evidence="1">The sequence shown here is derived from an EMBL/GenBank/DDBJ whole genome shotgun (WGS) entry which is preliminary data.</text>
</comment>
<evidence type="ECO:0000313" key="2">
    <source>
        <dbReference type="Proteomes" id="UP000005824"/>
    </source>
</evidence>
<dbReference type="AlphaFoldDB" id="B4CZ25"/>
<gene>
    <name evidence="1" type="ORF">CfE428DRAFT_1913</name>
</gene>
<keyword evidence="2" id="KW-1185">Reference proteome</keyword>
<proteinExistence type="predicted"/>
<accession>B4CZ25</accession>
<organism evidence="1 2">
    <name type="scientific">Chthoniobacter flavus Ellin428</name>
    <dbReference type="NCBI Taxonomy" id="497964"/>
    <lineage>
        <taxon>Bacteria</taxon>
        <taxon>Pseudomonadati</taxon>
        <taxon>Verrucomicrobiota</taxon>
        <taxon>Spartobacteria</taxon>
        <taxon>Chthoniobacterales</taxon>
        <taxon>Chthoniobacteraceae</taxon>
        <taxon>Chthoniobacter</taxon>
    </lineage>
</organism>
<sequence length="152" mass="16254">MKLSEFKSHLQRTPNDQLRFALPDGGAIEAHAHITEVGRVDKAFVDCGGTVRRTAHCSLQAWVADDTDHRLLPGKLAAIIEKAAPILGDEDLDVEIEYQDGLISQFPVEAASSAGGALIFHLSTKNTDCLAKEFCLPNANQESSCCGTGGCC</sequence>
<reference evidence="1 2" key="1">
    <citation type="journal article" date="2011" name="J. Bacteriol.">
        <title>Genome sequence of Chthoniobacter flavus Ellin428, an aerobic heterotrophic soil bacterium.</title>
        <authorList>
            <person name="Kant R."/>
            <person name="van Passel M.W."/>
            <person name="Palva A."/>
            <person name="Lucas S."/>
            <person name="Lapidus A."/>
            <person name="Glavina Del Rio T."/>
            <person name="Dalin E."/>
            <person name="Tice H."/>
            <person name="Bruce D."/>
            <person name="Goodwin L."/>
            <person name="Pitluck S."/>
            <person name="Larimer F.W."/>
            <person name="Land M.L."/>
            <person name="Hauser L."/>
            <person name="Sangwan P."/>
            <person name="de Vos W.M."/>
            <person name="Janssen P.H."/>
            <person name="Smidt H."/>
        </authorList>
    </citation>
    <scope>NUCLEOTIDE SEQUENCE [LARGE SCALE GENOMIC DNA]</scope>
    <source>
        <strain evidence="1 2">Ellin428</strain>
    </source>
</reference>
<dbReference type="eggNOG" id="ENOG502ZBU9">
    <property type="taxonomic scope" value="Bacteria"/>
</dbReference>
<name>B4CZ25_9BACT</name>
<evidence type="ECO:0000313" key="1">
    <source>
        <dbReference type="EMBL" id="EDY20716.1"/>
    </source>
</evidence>
<dbReference type="Pfam" id="PF20001">
    <property type="entry name" value="DUF6428"/>
    <property type="match status" value="1"/>
</dbReference>
<protein>
    <submittedName>
        <fullName evidence="1">Uncharacterized protein</fullName>
    </submittedName>
</protein>
<dbReference type="InParanoid" id="B4CZ25"/>
<dbReference type="EMBL" id="ABVL01000004">
    <property type="protein sequence ID" value="EDY20716.1"/>
    <property type="molecule type" value="Genomic_DNA"/>
</dbReference>